<keyword evidence="2 11" id="KW-0813">Transport</keyword>
<keyword evidence="13" id="KW-0732">Signal</keyword>
<evidence type="ECO:0000313" key="16">
    <source>
        <dbReference type="Proteomes" id="UP000537130"/>
    </source>
</evidence>
<keyword evidence="10 11" id="KW-0998">Cell outer membrane</keyword>
<dbReference type="GO" id="GO:0006826">
    <property type="term" value="P:iron ion transport"/>
    <property type="evidence" value="ECO:0007669"/>
    <property type="project" value="UniProtKB-KW"/>
</dbReference>
<evidence type="ECO:0000256" key="7">
    <source>
        <dbReference type="ARBA" id="ARBA00023065"/>
    </source>
</evidence>
<dbReference type="PANTHER" id="PTHR32552">
    <property type="entry name" value="FERRICHROME IRON RECEPTOR-RELATED"/>
    <property type="match status" value="1"/>
</dbReference>
<evidence type="ECO:0000259" key="14">
    <source>
        <dbReference type="Pfam" id="PF07715"/>
    </source>
</evidence>
<feature type="region of interest" description="Disordered" evidence="12">
    <location>
        <begin position="279"/>
        <end position="326"/>
    </location>
</feature>
<feature type="chain" id="PRO_5030523839" evidence="13">
    <location>
        <begin position="23"/>
        <end position="838"/>
    </location>
</feature>
<dbReference type="InterPro" id="IPR012910">
    <property type="entry name" value="Plug_dom"/>
</dbReference>
<evidence type="ECO:0000256" key="1">
    <source>
        <dbReference type="ARBA" id="ARBA00004571"/>
    </source>
</evidence>
<keyword evidence="16" id="KW-1185">Reference proteome</keyword>
<evidence type="ECO:0000256" key="8">
    <source>
        <dbReference type="ARBA" id="ARBA00023077"/>
    </source>
</evidence>
<evidence type="ECO:0000256" key="13">
    <source>
        <dbReference type="SAM" id="SignalP"/>
    </source>
</evidence>
<keyword evidence="3 11" id="KW-1134">Transmembrane beta strand</keyword>
<dbReference type="Pfam" id="PF07715">
    <property type="entry name" value="Plug"/>
    <property type="match status" value="1"/>
</dbReference>
<feature type="compositionally biased region" description="Polar residues" evidence="12">
    <location>
        <begin position="283"/>
        <end position="304"/>
    </location>
</feature>
<keyword evidence="9 11" id="KW-0472">Membrane</keyword>
<keyword evidence="4" id="KW-0410">Iron transport</keyword>
<proteinExistence type="inferred from homology"/>
<dbReference type="Proteomes" id="UP000537130">
    <property type="component" value="Unassembled WGS sequence"/>
</dbReference>
<dbReference type="AlphaFoldDB" id="A0A7W4W3Z5"/>
<gene>
    <name evidence="15" type="ORF">FHR99_001271</name>
</gene>
<dbReference type="PANTHER" id="PTHR32552:SF81">
    <property type="entry name" value="TONB-DEPENDENT OUTER MEMBRANE RECEPTOR"/>
    <property type="match status" value="1"/>
</dbReference>
<dbReference type="InterPro" id="IPR039426">
    <property type="entry name" value="TonB-dep_rcpt-like"/>
</dbReference>
<reference evidence="15 16" key="1">
    <citation type="submission" date="2020-08" db="EMBL/GenBank/DDBJ databases">
        <title>Genomic Encyclopedia of Type Strains, Phase III (KMG-III): the genomes of soil and plant-associated and newly described type strains.</title>
        <authorList>
            <person name="Whitman W."/>
        </authorList>
    </citation>
    <scope>NUCLEOTIDE SEQUENCE [LARGE SCALE GENOMIC DNA]</scope>
    <source>
        <strain evidence="15 16">CECT 8654</strain>
    </source>
</reference>
<keyword evidence="5 11" id="KW-0812">Transmembrane</keyword>
<comment type="similarity">
    <text evidence="11">Belongs to the TonB-dependent receptor family.</text>
</comment>
<evidence type="ECO:0000256" key="9">
    <source>
        <dbReference type="ARBA" id="ARBA00023136"/>
    </source>
</evidence>
<evidence type="ECO:0000256" key="5">
    <source>
        <dbReference type="ARBA" id="ARBA00022692"/>
    </source>
</evidence>
<dbReference type="RefSeq" id="WP_183409682.1">
    <property type="nucleotide sequence ID" value="NZ_JACHWY010000001.1"/>
</dbReference>
<keyword evidence="8" id="KW-0798">TonB box</keyword>
<dbReference type="GO" id="GO:0009279">
    <property type="term" value="C:cell outer membrane"/>
    <property type="evidence" value="ECO:0007669"/>
    <property type="project" value="UniProtKB-SubCell"/>
</dbReference>
<organism evidence="15 16">
    <name type="scientific">Litorivivens lipolytica</name>
    <dbReference type="NCBI Taxonomy" id="1524264"/>
    <lineage>
        <taxon>Bacteria</taxon>
        <taxon>Pseudomonadati</taxon>
        <taxon>Pseudomonadota</taxon>
        <taxon>Gammaproteobacteria</taxon>
        <taxon>Litorivivens</taxon>
    </lineage>
</organism>
<keyword evidence="15" id="KW-0675">Receptor</keyword>
<comment type="subcellular location">
    <subcellularLocation>
        <location evidence="1 11">Cell outer membrane</location>
        <topology evidence="1 11">Multi-pass membrane protein</topology>
    </subcellularLocation>
</comment>
<keyword evidence="6" id="KW-0408">Iron</keyword>
<comment type="caution">
    <text evidence="15">The sequence shown here is derived from an EMBL/GenBank/DDBJ whole genome shotgun (WGS) entry which is preliminary data.</text>
</comment>
<dbReference type="EMBL" id="JACHWY010000001">
    <property type="protein sequence ID" value="MBB3047035.1"/>
    <property type="molecule type" value="Genomic_DNA"/>
</dbReference>
<dbReference type="Gene3D" id="2.40.170.20">
    <property type="entry name" value="TonB-dependent receptor, beta-barrel domain"/>
    <property type="match status" value="1"/>
</dbReference>
<feature type="domain" description="TonB-dependent receptor plug" evidence="14">
    <location>
        <begin position="47"/>
        <end position="156"/>
    </location>
</feature>
<sequence length="838" mass="92146">MKRYATGVALLGSALASSIALAQGGSQAAPIALEEVIVTAQKKAESLQDTPISLTAFGAERLETDGINSLADIGSKVPSLTIEPFPINNTTLRIFIRGIGISDSQVTQDPPVGIYVDGVYVARATGTALDVAELERMEILRGPQGTLYGRNTTGGAVNLITKRPSVDAFEFKQKFVVGNRDLFTSKTSANLPITDRLAAKVAFLTTSQRGWLENTGPQNDPTSPGFIAGDSEDYFGSRDVQGYRFDLRWDATDWMTVDYAYDFSDMTTVNTIYQPVTPPCGGDTSSCNKGQTDQIKNSTSSRTTYSDKREDELASSSPMQDSTTEVEGHSVTIAMDFDTWQLKYIGAYRTLDDEAYADLTGDGDPDFRLDSQAYCGPAAQVAVGGCTPLVVPKISQNQTSHELQFTGDFADGRVEYIVGAYYFEEEAQEDNSPLHHQLSAPIDADPNTRIVNLLSQKYDIENESSALFGQFTWTPAILEDRLHLTFGYRHSEDSRYALKNQEDFVYIENPLLPGGAAEASNPLVATFLGGAGIPNSDDRRFDNVEGDTDFSDDSFTLTAEFDVTDDINIYAKSVEAYKAGGFNTRDPQRDGNQGPASDGTDYGFGFKEGFASEKVQSYEIGVKSELMDRRLRVNGNVFYSEYTDIQLNQILTGTVADTKVSNAGEAEMQGMEMDVTFLATRDILMLFNYAYLDTEVTKATSAATGEDISDTFVFFSAPQHSYTLAVDWTITQGDWGRLNFNISHNFMDERNGGSRSFNVAKDGDKSRGTFLDDYRLTNMRLSATGMPLWGGVFQVAGWVKNVFDEEYHVTAIDNTPQIDRAVIWGEPRTYGLDLIYEY</sequence>
<accession>A0A7W4W3Z5</accession>
<feature type="compositionally biased region" description="Polar residues" evidence="12">
    <location>
        <begin position="314"/>
        <end position="325"/>
    </location>
</feature>
<evidence type="ECO:0000256" key="10">
    <source>
        <dbReference type="ARBA" id="ARBA00023237"/>
    </source>
</evidence>
<protein>
    <submittedName>
        <fullName evidence="15">Iron complex outermembrane receptor protein</fullName>
    </submittedName>
</protein>
<evidence type="ECO:0000256" key="6">
    <source>
        <dbReference type="ARBA" id="ARBA00023004"/>
    </source>
</evidence>
<evidence type="ECO:0000256" key="12">
    <source>
        <dbReference type="SAM" id="MobiDB-lite"/>
    </source>
</evidence>
<dbReference type="PROSITE" id="PS52016">
    <property type="entry name" value="TONB_DEPENDENT_REC_3"/>
    <property type="match status" value="1"/>
</dbReference>
<evidence type="ECO:0000256" key="4">
    <source>
        <dbReference type="ARBA" id="ARBA00022496"/>
    </source>
</evidence>
<feature type="signal peptide" evidence="13">
    <location>
        <begin position="1"/>
        <end position="22"/>
    </location>
</feature>
<keyword evidence="7" id="KW-0406">Ion transport</keyword>
<dbReference type="InterPro" id="IPR036942">
    <property type="entry name" value="Beta-barrel_TonB_sf"/>
</dbReference>
<evidence type="ECO:0000256" key="3">
    <source>
        <dbReference type="ARBA" id="ARBA00022452"/>
    </source>
</evidence>
<evidence type="ECO:0000313" key="15">
    <source>
        <dbReference type="EMBL" id="MBB3047035.1"/>
    </source>
</evidence>
<name>A0A7W4W3Z5_9GAMM</name>
<evidence type="ECO:0000256" key="11">
    <source>
        <dbReference type="PROSITE-ProRule" id="PRU01360"/>
    </source>
</evidence>
<evidence type="ECO:0000256" key="2">
    <source>
        <dbReference type="ARBA" id="ARBA00022448"/>
    </source>
</evidence>
<dbReference type="SUPFAM" id="SSF56935">
    <property type="entry name" value="Porins"/>
    <property type="match status" value="1"/>
</dbReference>